<sequence length="257" mass="28476">MPANRFGAIATGTRTPQSTPPRGAGYLAFPPNPSPAPEIPQISSEDLAAKRAEEAERQRQKALDDAWAARRIRDEAARKAQLEAEAAEALKGEIDWVRSGGILRDAQGNRDYARTEAIREELRLSALEAALVERWKKYEARWADLTGKAGRDRTKARDVRFEDVPWPVVSSTDGQPVTLADLTVDHVEDFLLAGLKVRGCTVTKKERVRSSLLRWHPDKMTAVLARVVEADVETVREGIHAVVLCLHQLNSKVETTG</sequence>
<evidence type="ECO:0000256" key="5">
    <source>
        <dbReference type="ARBA" id="ARBA00023242"/>
    </source>
</evidence>
<keyword evidence="5" id="KW-0539">Nucleus</keyword>
<evidence type="ECO:0000313" key="7">
    <source>
        <dbReference type="EMBL" id="KAF7350351.1"/>
    </source>
</evidence>
<gene>
    <name evidence="7" type="ORF">MVEN_01339800</name>
</gene>
<accession>A0A8H7CW93</accession>
<evidence type="ECO:0000256" key="3">
    <source>
        <dbReference type="ARBA" id="ARBA00022737"/>
    </source>
</evidence>
<dbReference type="GO" id="GO:0043124">
    <property type="term" value="P:negative regulation of canonical NF-kappaB signal transduction"/>
    <property type="evidence" value="ECO:0007669"/>
    <property type="project" value="InterPro"/>
</dbReference>
<dbReference type="AlphaFoldDB" id="A0A8H7CW93"/>
<name>A0A8H7CW93_9AGAR</name>
<keyword evidence="3" id="KW-0677">Repeat</keyword>
<dbReference type="PANTHER" id="PTHR15263">
    <property type="entry name" value="I-KAPPA-B-LIKE PROTEIN IKBL"/>
    <property type="match status" value="1"/>
</dbReference>
<reference evidence="7" key="1">
    <citation type="submission" date="2020-05" db="EMBL/GenBank/DDBJ databases">
        <title>Mycena genomes resolve the evolution of fungal bioluminescence.</title>
        <authorList>
            <person name="Tsai I.J."/>
        </authorList>
    </citation>
    <scope>NUCLEOTIDE SEQUENCE</scope>
    <source>
        <strain evidence="7">CCC161011</strain>
    </source>
</reference>
<dbReference type="OrthoDB" id="3241983at2759"/>
<dbReference type="GO" id="GO:0005634">
    <property type="term" value="C:nucleus"/>
    <property type="evidence" value="ECO:0007669"/>
    <property type="project" value="UniProtKB-SubCell"/>
</dbReference>
<keyword evidence="2" id="KW-0597">Phosphoprotein</keyword>
<organism evidence="7 8">
    <name type="scientific">Mycena venus</name>
    <dbReference type="NCBI Taxonomy" id="2733690"/>
    <lineage>
        <taxon>Eukaryota</taxon>
        <taxon>Fungi</taxon>
        <taxon>Dikarya</taxon>
        <taxon>Basidiomycota</taxon>
        <taxon>Agaricomycotina</taxon>
        <taxon>Agaricomycetes</taxon>
        <taxon>Agaricomycetidae</taxon>
        <taxon>Agaricales</taxon>
        <taxon>Marasmiineae</taxon>
        <taxon>Mycenaceae</taxon>
        <taxon>Mycena</taxon>
    </lineage>
</organism>
<feature type="region of interest" description="Disordered" evidence="6">
    <location>
        <begin position="1"/>
        <end position="38"/>
    </location>
</feature>
<dbReference type="EMBL" id="JACAZI010000010">
    <property type="protein sequence ID" value="KAF7350351.1"/>
    <property type="molecule type" value="Genomic_DNA"/>
</dbReference>
<dbReference type="Proteomes" id="UP000620124">
    <property type="component" value="Unassembled WGS sequence"/>
</dbReference>
<comment type="caution">
    <text evidence="7">The sequence shown here is derived from an EMBL/GenBank/DDBJ whole genome shotgun (WGS) entry which is preliminary data.</text>
</comment>
<evidence type="ECO:0000256" key="6">
    <source>
        <dbReference type="SAM" id="MobiDB-lite"/>
    </source>
</evidence>
<dbReference type="InterPro" id="IPR038753">
    <property type="entry name" value="NFKBIL1"/>
</dbReference>
<keyword evidence="4" id="KW-0040">ANK repeat</keyword>
<protein>
    <submittedName>
        <fullName evidence="7">Uncharacterized protein</fullName>
    </submittedName>
</protein>
<dbReference type="PANTHER" id="PTHR15263:SF1">
    <property type="entry name" value="NF-KAPPA-B INHIBITOR-LIKE PROTEIN 1"/>
    <property type="match status" value="1"/>
</dbReference>
<proteinExistence type="predicted"/>
<keyword evidence="8" id="KW-1185">Reference proteome</keyword>
<evidence type="ECO:0000256" key="4">
    <source>
        <dbReference type="ARBA" id="ARBA00023043"/>
    </source>
</evidence>
<evidence type="ECO:0000313" key="8">
    <source>
        <dbReference type="Proteomes" id="UP000620124"/>
    </source>
</evidence>
<evidence type="ECO:0000256" key="2">
    <source>
        <dbReference type="ARBA" id="ARBA00022553"/>
    </source>
</evidence>
<comment type="subcellular location">
    <subcellularLocation>
        <location evidence="1">Nucleus</location>
    </subcellularLocation>
</comment>
<evidence type="ECO:0000256" key="1">
    <source>
        <dbReference type="ARBA" id="ARBA00004123"/>
    </source>
</evidence>